<dbReference type="EMBL" id="MJMJ01000001">
    <property type="protein sequence ID" value="OLQ92962.1"/>
    <property type="molecule type" value="Genomic_DNA"/>
</dbReference>
<dbReference type="Proteomes" id="UP000186313">
    <property type="component" value="Unassembled WGS sequence"/>
</dbReference>
<dbReference type="STRING" id="1381081.BIY22_00245"/>
<dbReference type="RefSeq" id="WP_075705500.1">
    <property type="nucleotide sequence ID" value="NZ_AP019655.1"/>
</dbReference>
<dbReference type="Proteomes" id="UP000186039">
    <property type="component" value="Unassembled WGS sequence"/>
</dbReference>
<sequence length="143" mass="16122">MKKIALVATSLGFVLFVGVGMRFDWFGTSKAERFPKLPSQPNFTVSLDYDGDWLGRRVDVTGNNLCERTTITGSVEQGFVQLILTYNGTPLRGWIDTQGNIKLYANHSQWDYRFSGTVSGNVMQGSWYLTNGPCKGTWRVQRQ</sequence>
<proteinExistence type="predicted"/>
<dbReference type="AlphaFoldDB" id="A0A1Q9HQ53"/>
<name>A0A1Q9HQ53_9VIBR</name>
<reference evidence="3 4" key="1">
    <citation type="submission" date="2016-09" db="EMBL/GenBank/DDBJ databases">
        <title>Genomic Taxonomy of the Vibrionaceae.</title>
        <authorList>
            <person name="Gonzalez-Castillo A."/>
            <person name="Gomez-Gil B."/>
            <person name="Enciso-Ibarra K."/>
        </authorList>
    </citation>
    <scope>NUCLEOTIDE SEQUENCE [LARGE SCALE GENOMIC DNA]</scope>
    <source>
        <strain evidence="1 3">CAIM 1902</strain>
        <strain evidence="2 4">CAIM 703</strain>
    </source>
</reference>
<evidence type="ECO:0000313" key="3">
    <source>
        <dbReference type="Proteomes" id="UP000186039"/>
    </source>
</evidence>
<evidence type="ECO:0000313" key="2">
    <source>
        <dbReference type="EMBL" id="OLQ92962.1"/>
    </source>
</evidence>
<gene>
    <name evidence="1" type="ORF">BIY20_09970</name>
    <name evidence="2" type="ORF">BIY22_00245</name>
</gene>
<dbReference type="EMBL" id="MJMH01000175">
    <property type="protein sequence ID" value="OLQ91063.1"/>
    <property type="molecule type" value="Genomic_DNA"/>
</dbReference>
<keyword evidence="3" id="KW-1185">Reference proteome</keyword>
<protein>
    <submittedName>
        <fullName evidence="2">Uncharacterized protein</fullName>
    </submittedName>
</protein>
<organism evidence="2 4">
    <name type="scientific">Vibrio panuliri</name>
    <dbReference type="NCBI Taxonomy" id="1381081"/>
    <lineage>
        <taxon>Bacteria</taxon>
        <taxon>Pseudomonadati</taxon>
        <taxon>Pseudomonadota</taxon>
        <taxon>Gammaproteobacteria</taxon>
        <taxon>Vibrionales</taxon>
        <taxon>Vibrionaceae</taxon>
        <taxon>Vibrio</taxon>
    </lineage>
</organism>
<comment type="caution">
    <text evidence="2">The sequence shown here is derived from an EMBL/GenBank/DDBJ whole genome shotgun (WGS) entry which is preliminary data.</text>
</comment>
<evidence type="ECO:0000313" key="4">
    <source>
        <dbReference type="Proteomes" id="UP000186313"/>
    </source>
</evidence>
<dbReference type="OrthoDB" id="5881038at2"/>
<accession>A0A1Q9HQ53</accession>
<evidence type="ECO:0000313" key="1">
    <source>
        <dbReference type="EMBL" id="OLQ91063.1"/>
    </source>
</evidence>